<accession>A0AAU7DNW8</accession>
<evidence type="ECO:0000313" key="2">
    <source>
        <dbReference type="EMBL" id="XBH19379.1"/>
    </source>
</evidence>
<name>A0AAU7DNW8_9BACT</name>
<organism evidence="2">
    <name type="scientific">Telmatobacter sp. DSM 110680</name>
    <dbReference type="NCBI Taxonomy" id="3036704"/>
    <lineage>
        <taxon>Bacteria</taxon>
        <taxon>Pseudomonadati</taxon>
        <taxon>Acidobacteriota</taxon>
        <taxon>Terriglobia</taxon>
        <taxon>Terriglobales</taxon>
        <taxon>Acidobacteriaceae</taxon>
        <taxon>Telmatobacter</taxon>
    </lineage>
</organism>
<dbReference type="AlphaFoldDB" id="A0AAU7DNW8"/>
<sequence>MSAVEEPCVLVYDVGGSHISAAVCYKQGFRLGTVVRANLPEEQTSAAFVEVLYSLGKQASEGVDGVEGAELAMPGPFDYVQGISWMKHKMPYLYGVNLSEAMATRFGWKTTQVRFLNDAAAYLLGEVGAGAARGVKRVVVFTLGTGVGSGFAVDGKVVTEGKGVPPGGEIWNVPYEGGIVEDKISTRALQSAYKERKGQEREVASIAHYATGGEPVSIAVFEDFGKNLGVALKRLLSDFAPDVVVLGGGISRSAHLFLPAMKTELEGAKFEVRIAELGDNAPLAGAGVAWFARNDA</sequence>
<dbReference type="EMBL" id="CP121196">
    <property type="protein sequence ID" value="XBH19379.1"/>
    <property type="molecule type" value="Genomic_DNA"/>
</dbReference>
<dbReference type="SUPFAM" id="SSF53067">
    <property type="entry name" value="Actin-like ATPase domain"/>
    <property type="match status" value="1"/>
</dbReference>
<dbReference type="PANTHER" id="PTHR18964:SF149">
    <property type="entry name" value="BIFUNCTIONAL UDP-N-ACETYLGLUCOSAMINE 2-EPIMERASE_N-ACETYLMANNOSAMINE KINASE"/>
    <property type="match status" value="1"/>
</dbReference>
<dbReference type="PANTHER" id="PTHR18964">
    <property type="entry name" value="ROK (REPRESSOR, ORF, KINASE) FAMILY"/>
    <property type="match status" value="1"/>
</dbReference>
<dbReference type="CDD" id="cd23763">
    <property type="entry name" value="ASKHA_ATPase_ROK"/>
    <property type="match status" value="1"/>
</dbReference>
<dbReference type="InterPro" id="IPR000600">
    <property type="entry name" value="ROK"/>
</dbReference>
<gene>
    <name evidence="2" type="ORF">P8935_08685</name>
</gene>
<dbReference type="Pfam" id="PF00480">
    <property type="entry name" value="ROK"/>
    <property type="match status" value="1"/>
</dbReference>
<reference evidence="2" key="1">
    <citation type="submission" date="2023-03" db="EMBL/GenBank/DDBJ databases">
        <title>Edaphobacter sp.</title>
        <authorList>
            <person name="Huber K.J."/>
            <person name="Papendorf J."/>
            <person name="Pilke C."/>
            <person name="Bunk B."/>
            <person name="Sproeer C."/>
            <person name="Pester M."/>
        </authorList>
    </citation>
    <scope>NUCLEOTIDE SEQUENCE</scope>
    <source>
        <strain evidence="2">DSM 110680</strain>
    </source>
</reference>
<proteinExistence type="inferred from homology"/>
<protein>
    <submittedName>
        <fullName evidence="2">ROK family protein</fullName>
    </submittedName>
</protein>
<comment type="similarity">
    <text evidence="1">Belongs to the ROK (NagC/XylR) family.</text>
</comment>
<dbReference type="Gene3D" id="3.30.420.40">
    <property type="match status" value="2"/>
</dbReference>
<dbReference type="RefSeq" id="WP_348264596.1">
    <property type="nucleotide sequence ID" value="NZ_CP121196.1"/>
</dbReference>
<evidence type="ECO:0000256" key="1">
    <source>
        <dbReference type="ARBA" id="ARBA00006479"/>
    </source>
</evidence>
<dbReference type="InterPro" id="IPR043129">
    <property type="entry name" value="ATPase_NBD"/>
</dbReference>